<dbReference type="Proteomes" id="UP000295345">
    <property type="component" value="Unassembled WGS sequence"/>
</dbReference>
<dbReference type="OrthoDB" id="2510110at2"/>
<dbReference type="SUPFAM" id="SSF53850">
    <property type="entry name" value="Periplasmic binding protein-like II"/>
    <property type="match status" value="1"/>
</dbReference>
<name>A0A4R4STZ8_9ACTN</name>
<dbReference type="PANTHER" id="PTHR43649">
    <property type="entry name" value="ARABINOSE-BINDING PROTEIN-RELATED"/>
    <property type="match status" value="1"/>
</dbReference>
<gene>
    <name evidence="1" type="ORF">E1283_30340</name>
</gene>
<dbReference type="AlphaFoldDB" id="A0A4R4STZ8"/>
<dbReference type="InterPro" id="IPR050490">
    <property type="entry name" value="Bact_solute-bd_prot1"/>
</dbReference>
<comment type="caution">
    <text evidence="1">The sequence shown here is derived from an EMBL/GenBank/DDBJ whole genome shotgun (WGS) entry which is preliminary data.</text>
</comment>
<protein>
    <submittedName>
        <fullName evidence="1">Extracellular solute-binding protein</fullName>
    </submittedName>
</protein>
<dbReference type="Pfam" id="PF13416">
    <property type="entry name" value="SBP_bac_8"/>
    <property type="match status" value="1"/>
</dbReference>
<dbReference type="PANTHER" id="PTHR43649:SF12">
    <property type="entry name" value="DIACETYLCHITOBIOSE BINDING PROTEIN DASA"/>
    <property type="match status" value="1"/>
</dbReference>
<organism evidence="1 2">
    <name type="scientific">Streptomyces hainanensis</name>
    <dbReference type="NCBI Taxonomy" id="402648"/>
    <lineage>
        <taxon>Bacteria</taxon>
        <taxon>Bacillati</taxon>
        <taxon>Actinomycetota</taxon>
        <taxon>Actinomycetes</taxon>
        <taxon>Kitasatosporales</taxon>
        <taxon>Streptomycetaceae</taxon>
        <taxon>Streptomyces</taxon>
    </lineage>
</organism>
<evidence type="ECO:0000313" key="2">
    <source>
        <dbReference type="Proteomes" id="UP000295345"/>
    </source>
</evidence>
<reference evidence="1 2" key="1">
    <citation type="submission" date="2019-03" db="EMBL/GenBank/DDBJ databases">
        <title>Draft genome sequences of novel Actinobacteria.</title>
        <authorList>
            <person name="Sahin N."/>
            <person name="Ay H."/>
            <person name="Saygin H."/>
        </authorList>
    </citation>
    <scope>NUCLEOTIDE SEQUENCE [LARGE SCALE GENOMIC DNA]</scope>
    <source>
        <strain evidence="1 2">DSM 41900</strain>
    </source>
</reference>
<proteinExistence type="predicted"/>
<dbReference type="Gene3D" id="3.40.190.10">
    <property type="entry name" value="Periplasmic binding protein-like II"/>
    <property type="match status" value="1"/>
</dbReference>
<dbReference type="EMBL" id="SMKI01000472">
    <property type="protein sequence ID" value="TDC65772.1"/>
    <property type="molecule type" value="Genomic_DNA"/>
</dbReference>
<evidence type="ECO:0000313" key="1">
    <source>
        <dbReference type="EMBL" id="TDC65772.1"/>
    </source>
</evidence>
<accession>A0A4R4STZ8</accession>
<keyword evidence="2" id="KW-1185">Reference proteome</keyword>
<dbReference type="InterPro" id="IPR006059">
    <property type="entry name" value="SBP"/>
</dbReference>
<sequence length="488" mass="51499">MRFSYAPPLGGRPQVPPVAVRRKEVAVHRQRRRVVRPATLFTVLLFAGSLAACGGSGGSGGSGGDDGTLTLWTFKQSHVAALQAAADAYREESGVAIEVEAVTPDEAFVTRTQAAAQTGDLPDLFETHIHGDDFTFGGAGLLEDLSDDVTDEWLSRYSEAVRDAGTVTPDYYEDSLAPDSNLAGIEEGQRFSVPLTMGTFGIVYADAERLAQAGVTEPPATWEEFIDVLAAVDEEFPENGGLSVGLQSPTTGLEWILQPMAYGQLGQDGFEALFSDDANTDFASPDGRAVLENYGEIQPYWTPGTQTLPIDQADLSFAQGESSFLVGGTFTLAFLEQNGFDTDNLMTFPVPAPSGGAIPELTLAPFGLTGLSVSATTGDKEGALGFLEYMAAPDVAADFAQAALDVPSTDLGDDPTQAVGPVLGQMMETLSSAAEAYNPGDTTYKPSGYDGEEVAALLMEYTPLARTDAAGAGGEMADLITSYWNQQR</sequence>